<name>A0AAU9IP24_9CILI</name>
<organism evidence="1 2">
    <name type="scientific">Blepharisma stoltei</name>
    <dbReference type="NCBI Taxonomy" id="1481888"/>
    <lineage>
        <taxon>Eukaryota</taxon>
        <taxon>Sar</taxon>
        <taxon>Alveolata</taxon>
        <taxon>Ciliophora</taxon>
        <taxon>Postciliodesmatophora</taxon>
        <taxon>Heterotrichea</taxon>
        <taxon>Heterotrichida</taxon>
        <taxon>Blepharismidae</taxon>
        <taxon>Blepharisma</taxon>
    </lineage>
</organism>
<keyword evidence="2" id="KW-1185">Reference proteome</keyword>
<protein>
    <submittedName>
        <fullName evidence="1">Uncharacterized protein</fullName>
    </submittedName>
</protein>
<gene>
    <name evidence="1" type="ORF">BSTOLATCC_MIC12688</name>
</gene>
<sequence length="504" mass="59943">MKPTLSLPNTARSFITEIPEAAKSLNLSPNKESRNRSLMKLKPFISSTQRWLKQRSQSQHDLAARENPDTQKIHRKKSVLDSNSLQLLFQFNYGLNTITDSKLGPGHYYYDLNTFDGPSFHFSTVSRFPQKGLTSITQKLDQSKRQEIYSENKDMKKYLPTVRLNYLKEKAKSESEKILKIKEKKQMIYTKNKMEKIFKLQMKERRAEIKMRKYEVLEISKAWATVFAIFGAVNWVHRTVFAKKRLHWRSNKVLIWLLNLCLAFGKFKRILRRVRIKKSLQILQKLSKKAKKWATDIRKKWAIMAVDVCERVLAEEQMFKMMKSFTDKIIFIQRTMRVIFIRRKSALAIKRLLWNKVEYKMYIEHCVRNHTLPVSELEKPISFAAIEGKSSIPDSIKDITIMNILKKRMGEYRENLKKYKEDCIRTRQGFAKKLYKLEAKAALSHINYKEMNLPNRPQPNYVITENEFRNLINDTIKKRKEWEALIMRRRRTQKFNTSKSHNSR</sequence>
<proteinExistence type="predicted"/>
<dbReference type="EMBL" id="CAJZBQ010000013">
    <property type="protein sequence ID" value="CAG9314907.1"/>
    <property type="molecule type" value="Genomic_DNA"/>
</dbReference>
<comment type="caution">
    <text evidence="1">The sequence shown here is derived from an EMBL/GenBank/DDBJ whole genome shotgun (WGS) entry which is preliminary data.</text>
</comment>
<accession>A0AAU9IP24</accession>
<dbReference type="AlphaFoldDB" id="A0AAU9IP24"/>
<evidence type="ECO:0000313" key="1">
    <source>
        <dbReference type="EMBL" id="CAG9314907.1"/>
    </source>
</evidence>
<reference evidence="1" key="1">
    <citation type="submission" date="2021-09" db="EMBL/GenBank/DDBJ databases">
        <authorList>
            <consortium name="AG Swart"/>
            <person name="Singh M."/>
            <person name="Singh A."/>
            <person name="Seah K."/>
            <person name="Emmerich C."/>
        </authorList>
    </citation>
    <scope>NUCLEOTIDE SEQUENCE</scope>
    <source>
        <strain evidence="1">ATCC30299</strain>
    </source>
</reference>
<dbReference type="Proteomes" id="UP001162131">
    <property type="component" value="Unassembled WGS sequence"/>
</dbReference>
<evidence type="ECO:0000313" key="2">
    <source>
        <dbReference type="Proteomes" id="UP001162131"/>
    </source>
</evidence>